<reference evidence="2" key="1">
    <citation type="journal article" date="2020" name="Stud. Mycol.">
        <title>101 Dothideomycetes genomes: a test case for predicting lifestyles and emergence of pathogens.</title>
        <authorList>
            <person name="Haridas S."/>
            <person name="Albert R."/>
            <person name="Binder M."/>
            <person name="Bloem J."/>
            <person name="Labutti K."/>
            <person name="Salamov A."/>
            <person name="Andreopoulos B."/>
            <person name="Baker S."/>
            <person name="Barry K."/>
            <person name="Bills G."/>
            <person name="Bluhm B."/>
            <person name="Cannon C."/>
            <person name="Castanera R."/>
            <person name="Culley D."/>
            <person name="Daum C."/>
            <person name="Ezra D."/>
            <person name="Gonzalez J."/>
            <person name="Henrissat B."/>
            <person name="Kuo A."/>
            <person name="Liang C."/>
            <person name="Lipzen A."/>
            <person name="Lutzoni F."/>
            <person name="Magnuson J."/>
            <person name="Mondo S."/>
            <person name="Nolan M."/>
            <person name="Ohm R."/>
            <person name="Pangilinan J."/>
            <person name="Park H.-J."/>
            <person name="Ramirez L."/>
            <person name="Alfaro M."/>
            <person name="Sun H."/>
            <person name="Tritt A."/>
            <person name="Yoshinaga Y."/>
            <person name="Zwiers L.-H."/>
            <person name="Turgeon B."/>
            <person name="Goodwin S."/>
            <person name="Spatafora J."/>
            <person name="Crous P."/>
            <person name="Grigoriev I."/>
        </authorList>
    </citation>
    <scope>NUCLEOTIDE SEQUENCE</scope>
    <source>
        <strain evidence="2">CBS 113979</strain>
    </source>
</reference>
<name>A0A6G1GRE2_9PEZI</name>
<keyword evidence="3" id="KW-1185">Reference proteome</keyword>
<proteinExistence type="predicted"/>
<protein>
    <recommendedName>
        <fullName evidence="1">SRR1-like domain-containing protein</fullName>
    </recommendedName>
</protein>
<dbReference type="Pfam" id="PF07985">
    <property type="entry name" value="SRR1"/>
    <property type="match status" value="1"/>
</dbReference>
<gene>
    <name evidence="2" type="ORF">K402DRAFT_382610</name>
</gene>
<evidence type="ECO:0000313" key="2">
    <source>
        <dbReference type="EMBL" id="KAF1983505.1"/>
    </source>
</evidence>
<evidence type="ECO:0000313" key="3">
    <source>
        <dbReference type="Proteomes" id="UP000800041"/>
    </source>
</evidence>
<dbReference type="Proteomes" id="UP000800041">
    <property type="component" value="Unassembled WGS sequence"/>
</dbReference>
<dbReference type="InterPro" id="IPR012942">
    <property type="entry name" value="SRR1-like"/>
</dbReference>
<dbReference type="PANTHER" id="PTHR42080:SF3">
    <property type="entry name" value="SRR1-LIKE DOMAIN-CONTAINING PROTEIN"/>
    <property type="match status" value="1"/>
</dbReference>
<dbReference type="AlphaFoldDB" id="A0A6G1GRE2"/>
<feature type="domain" description="SRR1-like" evidence="1">
    <location>
        <begin position="34"/>
        <end position="148"/>
    </location>
</feature>
<evidence type="ECO:0000259" key="1">
    <source>
        <dbReference type="Pfam" id="PF07985"/>
    </source>
</evidence>
<organism evidence="2 3">
    <name type="scientific">Aulographum hederae CBS 113979</name>
    <dbReference type="NCBI Taxonomy" id="1176131"/>
    <lineage>
        <taxon>Eukaryota</taxon>
        <taxon>Fungi</taxon>
        <taxon>Dikarya</taxon>
        <taxon>Ascomycota</taxon>
        <taxon>Pezizomycotina</taxon>
        <taxon>Dothideomycetes</taxon>
        <taxon>Pleosporomycetidae</taxon>
        <taxon>Aulographales</taxon>
        <taxon>Aulographaceae</taxon>
    </lineage>
</organism>
<dbReference type="EMBL" id="ML977174">
    <property type="protein sequence ID" value="KAF1983505.1"/>
    <property type="molecule type" value="Genomic_DNA"/>
</dbReference>
<accession>A0A6G1GRE2</accession>
<sequence length="179" mass="19639">MTLEEFALDLDCCEELMRSMESCQNYRNELLACKPSRSITKIVCFGLGTLSHVDPFWRTRSLLQTAMVIVIMEVLGHKLKKTAAGGGGAIPVPCFSQDPAYSDLDKEFLASRGITVLEDPKGFLEVDENTLVIALAPAAPVRQVIADLQWPGAMIARVVEEGSEMVLETEMVDGVEHPL</sequence>
<dbReference type="PANTHER" id="PTHR42080">
    <property type="entry name" value="SRR1 DOMAIN-CONTAINING PROTEIN"/>
    <property type="match status" value="1"/>
</dbReference>
<dbReference type="OrthoDB" id="5230585at2759"/>